<dbReference type="STRING" id="702114.A1355_06300"/>
<evidence type="ECO:0008006" key="3">
    <source>
        <dbReference type="Google" id="ProtNLM"/>
    </source>
</evidence>
<dbReference type="InterPro" id="IPR022385">
    <property type="entry name" value="Rhs_assc_core"/>
</dbReference>
<dbReference type="EMBL" id="LUUK01000172">
    <property type="protein sequence ID" value="OAI18172.1"/>
    <property type="molecule type" value="Genomic_DNA"/>
</dbReference>
<name>A0A177NJY1_9GAMM</name>
<dbReference type="InterPro" id="IPR050708">
    <property type="entry name" value="T6SS_VgrG/RHS"/>
</dbReference>
<dbReference type="PANTHER" id="PTHR32305">
    <property type="match status" value="1"/>
</dbReference>
<evidence type="ECO:0000313" key="1">
    <source>
        <dbReference type="EMBL" id="OAI18172.1"/>
    </source>
</evidence>
<dbReference type="Proteomes" id="UP000077628">
    <property type="component" value="Unassembled WGS sequence"/>
</dbReference>
<reference evidence="2" key="1">
    <citation type="submission" date="2016-03" db="EMBL/GenBank/DDBJ databases">
        <authorList>
            <person name="Heylen K."/>
            <person name="De Vos P."/>
            <person name="Vekeman B."/>
        </authorList>
    </citation>
    <scope>NUCLEOTIDE SEQUENCE [LARGE SCALE GENOMIC DNA]</scope>
    <source>
        <strain evidence="2">R-45383</strain>
    </source>
</reference>
<sequence>MGDIPLAVIDQRPDGSLVNLAYIETDFANTPRYLRRVAGDLTQPIWAWPIASYGDTPALEDPDGDGVKTTFNLRYPGQYYDAFSGLHYNHTRYFSPRAGRYLQPDLIGLEGGTNVYTYANGNPISYTDPTGTWAFEAVASFFESINFSSMFSSGGFFSGLVSNVSIGAATVVGGGVGAVYPSSLESDETPYYQAEANNGDAKPHGGDTHNGAIDALIDDLKQDPSVENIRKNQQQVDVNGDKVGNNRPDVQYDQDGCHYCVEFDNNPSNSDKHGNVIRGNDSNVEIILKLLN</sequence>
<dbReference type="NCBIfam" id="TIGR03696">
    <property type="entry name" value="Rhs_assc_core"/>
    <property type="match status" value="1"/>
</dbReference>
<evidence type="ECO:0000313" key="2">
    <source>
        <dbReference type="Proteomes" id="UP000077628"/>
    </source>
</evidence>
<dbReference type="RefSeq" id="WP_064028865.1">
    <property type="nucleotide sequence ID" value="NZ_LUUK01000172.1"/>
</dbReference>
<accession>A0A177NJY1</accession>
<organism evidence="1 2">
    <name type="scientific">Methylomonas koyamae</name>
    <dbReference type="NCBI Taxonomy" id="702114"/>
    <lineage>
        <taxon>Bacteria</taxon>
        <taxon>Pseudomonadati</taxon>
        <taxon>Pseudomonadota</taxon>
        <taxon>Gammaproteobacteria</taxon>
        <taxon>Methylococcales</taxon>
        <taxon>Methylococcaceae</taxon>
        <taxon>Methylomonas</taxon>
    </lineage>
</organism>
<keyword evidence="2" id="KW-1185">Reference proteome</keyword>
<dbReference type="PRINTS" id="PR00394">
    <property type="entry name" value="RHSPROTEIN"/>
</dbReference>
<dbReference type="OrthoDB" id="5566102at2"/>
<dbReference type="Gene3D" id="2.180.10.10">
    <property type="entry name" value="RHS repeat-associated core"/>
    <property type="match status" value="1"/>
</dbReference>
<protein>
    <recommendedName>
        <fullName evidence="3">RHS repeat-associated core domain-containing protein</fullName>
    </recommendedName>
</protein>
<proteinExistence type="predicted"/>
<dbReference type="PANTHER" id="PTHR32305:SF15">
    <property type="entry name" value="PROTEIN RHSA-RELATED"/>
    <property type="match status" value="1"/>
</dbReference>
<comment type="caution">
    <text evidence="1">The sequence shown here is derived from an EMBL/GenBank/DDBJ whole genome shotgun (WGS) entry which is preliminary data.</text>
</comment>
<dbReference type="AlphaFoldDB" id="A0A177NJY1"/>
<gene>
    <name evidence="1" type="ORF">A1355_06300</name>
</gene>